<keyword evidence="2" id="KW-1185">Reference proteome</keyword>
<proteinExistence type="predicted"/>
<dbReference type="Proteomes" id="UP000076715">
    <property type="component" value="Unassembled WGS sequence"/>
</dbReference>
<evidence type="ECO:0000313" key="1">
    <source>
        <dbReference type="EMBL" id="KZS38290.1"/>
    </source>
</evidence>
<dbReference type="AlphaFoldDB" id="A0A162WUF8"/>
<sequence length="183" mass="21429">MLTRIKRYFKFLLKSTNQHGVHSPFVYNLVTKCFYDKKSNISNNITISAYKKHDLSLKNLKLINRVILYLECQHIVILDDSPYPIDQIIQIGDLASVTKNTESDHYDLAYTNDYSMKTLDILFSNSHNDSLVLINNIYKSKDNLSTWEKIKDHPKVTVTIDTFDLGFVFFRTEQAKEHFTIRL</sequence>
<organism evidence="1 2">
    <name type="scientific">Aquimarina aggregata</name>
    <dbReference type="NCBI Taxonomy" id="1642818"/>
    <lineage>
        <taxon>Bacteria</taxon>
        <taxon>Pseudomonadati</taxon>
        <taxon>Bacteroidota</taxon>
        <taxon>Flavobacteriia</taxon>
        <taxon>Flavobacteriales</taxon>
        <taxon>Flavobacteriaceae</taxon>
        <taxon>Aquimarina</taxon>
    </lineage>
</organism>
<dbReference type="RefSeq" id="WP_066319104.1">
    <property type="nucleotide sequence ID" value="NZ_LQRT01000058.1"/>
</dbReference>
<protein>
    <submittedName>
        <fullName evidence="1">Uncharacterized protein</fullName>
    </submittedName>
</protein>
<dbReference type="STRING" id="1642818.AWE51_17165"/>
<evidence type="ECO:0000313" key="2">
    <source>
        <dbReference type="Proteomes" id="UP000076715"/>
    </source>
</evidence>
<name>A0A162WUF8_9FLAO</name>
<gene>
    <name evidence="1" type="ORF">AWE51_17165</name>
</gene>
<comment type="caution">
    <text evidence="1">The sequence shown here is derived from an EMBL/GenBank/DDBJ whole genome shotgun (WGS) entry which is preliminary data.</text>
</comment>
<reference evidence="1 2" key="1">
    <citation type="submission" date="2016-01" db="EMBL/GenBank/DDBJ databases">
        <title>The draft genome sequence of Aquimarina sp. RZW4-3-2.</title>
        <authorList>
            <person name="Wang Y."/>
        </authorList>
    </citation>
    <scope>NUCLEOTIDE SEQUENCE [LARGE SCALE GENOMIC DNA]</scope>
    <source>
        <strain evidence="1 2">RZW4-3-2</strain>
    </source>
</reference>
<dbReference type="EMBL" id="LQRT01000058">
    <property type="protein sequence ID" value="KZS38290.1"/>
    <property type="molecule type" value="Genomic_DNA"/>
</dbReference>
<accession>A0A162WUF8</accession>